<dbReference type="SUPFAM" id="SSF53474">
    <property type="entry name" value="alpha/beta-Hydrolases"/>
    <property type="match status" value="1"/>
</dbReference>
<name>A0A3S0ZAU7_CHLFR</name>
<reference evidence="2 3" key="1">
    <citation type="journal article" date="2019" name="Genome Biol. Evol.">
        <title>Day and night: Metabolic profiles and evolutionary relationships of six axenic non-marine cyanobacteria.</title>
        <authorList>
            <person name="Will S.E."/>
            <person name="Henke P."/>
            <person name="Boedeker C."/>
            <person name="Huang S."/>
            <person name="Brinkmann H."/>
            <person name="Rohde M."/>
            <person name="Jarek M."/>
            <person name="Friedl T."/>
            <person name="Seufert S."/>
            <person name="Schumacher M."/>
            <person name="Overmann J."/>
            <person name="Neumann-Schaal M."/>
            <person name="Petersen J."/>
        </authorList>
    </citation>
    <scope>NUCLEOTIDE SEQUENCE [LARGE SCALE GENOMIC DNA]</scope>
    <source>
        <strain evidence="2 3">PCC 6912</strain>
    </source>
</reference>
<dbReference type="PANTHER" id="PTHR43798:SF33">
    <property type="entry name" value="HYDROLASE, PUTATIVE (AFU_ORTHOLOGUE AFUA_2G14860)-RELATED"/>
    <property type="match status" value="1"/>
</dbReference>
<dbReference type="EMBL" id="RSCJ01000047">
    <property type="protein sequence ID" value="RUR72514.1"/>
    <property type="molecule type" value="Genomic_DNA"/>
</dbReference>
<sequence length="260" mass="29315">MSYKFTEKQVHVQEQSIFYLEGGIANNSTPILFIHGWAVGIDPYQEVLNSLCDRHHLIAPYLPGFGKSSGSVEDWNYQNYAQILIEFLQELNIRKVHVIGHSLGGGIAATLAALKLNLVKSLILVDSTGIPVEPVPLVLAQRAIEMTAQTPQMKFPQVLQIFQAFSYNLLFRSQNTIKALMLSLEKDLKTLLPQIQSPCLLLWGANDLTTPLKAAQEFSQLIKGSQLIIVDGVYHEWSIWFVERFTNLVFDFINEIESQN</sequence>
<keyword evidence="3" id="KW-1185">Reference proteome</keyword>
<dbReference type="OrthoDB" id="9775557at2"/>
<feature type="domain" description="AB hydrolase-1" evidence="1">
    <location>
        <begin position="30"/>
        <end position="142"/>
    </location>
</feature>
<dbReference type="GO" id="GO:0046464">
    <property type="term" value="P:acylglycerol catabolic process"/>
    <property type="evidence" value="ECO:0007669"/>
    <property type="project" value="TreeGrafter"/>
</dbReference>
<dbReference type="STRING" id="211165.GCA_000317285_01659"/>
<dbReference type="GO" id="GO:0016020">
    <property type="term" value="C:membrane"/>
    <property type="evidence" value="ECO:0007669"/>
    <property type="project" value="TreeGrafter"/>
</dbReference>
<gene>
    <name evidence="2" type="ORF">PCC6912_62520</name>
</gene>
<dbReference type="PANTHER" id="PTHR43798">
    <property type="entry name" value="MONOACYLGLYCEROL LIPASE"/>
    <property type="match status" value="1"/>
</dbReference>
<dbReference type="Proteomes" id="UP000268857">
    <property type="component" value="Unassembled WGS sequence"/>
</dbReference>
<dbReference type="AlphaFoldDB" id="A0A3S0ZAU7"/>
<dbReference type="InterPro" id="IPR029058">
    <property type="entry name" value="AB_hydrolase_fold"/>
</dbReference>
<dbReference type="RefSeq" id="WP_016877249.1">
    <property type="nucleotide sequence ID" value="NZ_AJLN01000055.1"/>
</dbReference>
<proteinExistence type="predicted"/>
<comment type="caution">
    <text evidence="2">The sequence shown here is derived from an EMBL/GenBank/DDBJ whole genome shotgun (WGS) entry which is preliminary data.</text>
</comment>
<dbReference type="PRINTS" id="PR00111">
    <property type="entry name" value="ABHYDROLASE"/>
</dbReference>
<evidence type="ECO:0000313" key="3">
    <source>
        <dbReference type="Proteomes" id="UP000268857"/>
    </source>
</evidence>
<dbReference type="InterPro" id="IPR050266">
    <property type="entry name" value="AB_hydrolase_sf"/>
</dbReference>
<dbReference type="CDD" id="cd00741">
    <property type="entry name" value="Lipase"/>
    <property type="match status" value="1"/>
</dbReference>
<dbReference type="GO" id="GO:0047372">
    <property type="term" value="F:monoacylglycerol lipase activity"/>
    <property type="evidence" value="ECO:0007669"/>
    <property type="project" value="TreeGrafter"/>
</dbReference>
<protein>
    <recommendedName>
        <fullName evidence="1">AB hydrolase-1 domain-containing protein</fullName>
    </recommendedName>
</protein>
<dbReference type="Gene3D" id="3.40.50.1820">
    <property type="entry name" value="alpha/beta hydrolase"/>
    <property type="match status" value="1"/>
</dbReference>
<evidence type="ECO:0000313" key="2">
    <source>
        <dbReference type="EMBL" id="RUR72514.1"/>
    </source>
</evidence>
<dbReference type="InterPro" id="IPR000073">
    <property type="entry name" value="AB_hydrolase_1"/>
</dbReference>
<accession>A0A3S0ZAU7</accession>
<evidence type="ECO:0000259" key="1">
    <source>
        <dbReference type="Pfam" id="PF00561"/>
    </source>
</evidence>
<dbReference type="Pfam" id="PF00561">
    <property type="entry name" value="Abhydrolase_1"/>
    <property type="match status" value="1"/>
</dbReference>
<organism evidence="2 3">
    <name type="scientific">Chlorogloeopsis fritschii PCC 6912</name>
    <dbReference type="NCBI Taxonomy" id="211165"/>
    <lineage>
        <taxon>Bacteria</taxon>
        <taxon>Bacillati</taxon>
        <taxon>Cyanobacteriota</taxon>
        <taxon>Cyanophyceae</taxon>
        <taxon>Nostocales</taxon>
        <taxon>Chlorogloeopsidaceae</taxon>
        <taxon>Chlorogloeopsis</taxon>
    </lineage>
</organism>